<organism evidence="2 3">
    <name type="scientific">Vanilla planifolia</name>
    <name type="common">Vanilla</name>
    <dbReference type="NCBI Taxonomy" id="51239"/>
    <lineage>
        <taxon>Eukaryota</taxon>
        <taxon>Viridiplantae</taxon>
        <taxon>Streptophyta</taxon>
        <taxon>Embryophyta</taxon>
        <taxon>Tracheophyta</taxon>
        <taxon>Spermatophyta</taxon>
        <taxon>Magnoliopsida</taxon>
        <taxon>Liliopsida</taxon>
        <taxon>Asparagales</taxon>
        <taxon>Orchidaceae</taxon>
        <taxon>Vanilloideae</taxon>
        <taxon>Vanilleae</taxon>
        <taxon>Vanilla</taxon>
    </lineage>
</organism>
<dbReference type="AlphaFoldDB" id="A0A835R6B7"/>
<dbReference type="PANTHER" id="PTHR31984">
    <property type="entry name" value="TRANSPORTER, PUTATIVE (DUF179)-RELATED"/>
    <property type="match status" value="1"/>
</dbReference>
<dbReference type="SUPFAM" id="SSF52833">
    <property type="entry name" value="Thioredoxin-like"/>
    <property type="match status" value="1"/>
</dbReference>
<name>A0A835R6B7_VANPL</name>
<evidence type="ECO:0000313" key="3">
    <source>
        <dbReference type="Proteomes" id="UP000636800"/>
    </source>
</evidence>
<evidence type="ECO:0000313" key="2">
    <source>
        <dbReference type="EMBL" id="KAG0484483.1"/>
    </source>
</evidence>
<keyword evidence="1" id="KW-0732">Signal</keyword>
<protein>
    <submittedName>
        <fullName evidence="2">Uncharacterized protein</fullName>
    </submittedName>
</protein>
<dbReference type="EMBL" id="JADCNL010000004">
    <property type="protein sequence ID" value="KAG0484483.1"/>
    <property type="molecule type" value="Genomic_DNA"/>
</dbReference>
<sequence>MRKHVALAVAVVLSVLISSAKSRIELANSRVDPGRGLSSEWLILTKQNFSSEMRLHPHILLLVTIPWCGEARTLMKQIADLVSDQQEKHGHLRLMVVYKNSEKILSEILGAVEDITLFYYYQFTSYKYNGRLRAENILYSVNYLASLNSEDVPLKLLHSREELEVFLKSTDKAVLLIELCGWSTKLLQKRSTMQFSLSLQNYSENDNMFGASLFQNVDEKLPLDKNQEGMDIEGLTCVENELPVSHLNGEFSWANHSVAEGIEHENGDTNMSCTGEEYKLFEMFFSNFTRIAREHLLPLERTRFGLIPERTLLPYIGAKNMGAWLTMVQFNGCPRCSMILKAEDDLKKVLRENHSPVMQVDMDGDSLEPAFPENRPSVVLFIDRLSDLPSMREKSKSALEALMILSKHYQMPYTVTMGAPGVYTRSSPQAYDALLDFLSNRNSVRRKKTKISFLAKEVGFQLLSDDFEIQVMDSTPNDQDKKQLSDMNEHTITSLGDQALVLDQTSHEDFPREKDYTPTVLEVATVDNVNNFEHENAVDDLQKYQETDIKDKENTDEIGTIIVQELKDDSSNFLKSVCNEDDGGCKKNDVGSLACQDQTCSLKQVEVVETCIEKSRVKDVGCGSNSYRSVEKVMLDDPKEDFTENDVDDNQKNMQMPLLSQPHIQNQSFQGSFFFVDGGYRLLRSLTGGSNVPSLVLLDPIMQHHYVFNEDVDITYSSLVNFLDKFLNGSLSPYQLSASSAISYKEPQKPPFVNLVSMRLTLSLSDNQYFCELVFGFDPCVSGVNGSLVGGLCILAVSLFISWGVPPWEDQAVSGLRQYANCLIAYWKFMLSQQSEALGSLFTGVTLVLSGLKAET</sequence>
<feature type="chain" id="PRO_5032514893" evidence="1">
    <location>
        <begin position="23"/>
        <end position="856"/>
    </location>
</feature>
<proteinExistence type="predicted"/>
<gene>
    <name evidence="2" type="ORF">HPP92_008562</name>
</gene>
<keyword evidence="3" id="KW-1185">Reference proteome</keyword>
<dbReference type="InterPro" id="IPR036249">
    <property type="entry name" value="Thioredoxin-like_sf"/>
</dbReference>
<dbReference type="InterPro" id="IPR003774">
    <property type="entry name" value="AlgH-like"/>
</dbReference>
<dbReference type="Gene3D" id="3.40.30.10">
    <property type="entry name" value="Glutaredoxin"/>
    <property type="match status" value="1"/>
</dbReference>
<comment type="caution">
    <text evidence="2">The sequence shown here is derived from an EMBL/GenBank/DDBJ whole genome shotgun (WGS) entry which is preliminary data.</text>
</comment>
<dbReference type="Proteomes" id="UP000636800">
    <property type="component" value="Unassembled WGS sequence"/>
</dbReference>
<dbReference type="PANTHER" id="PTHR31984:SF12">
    <property type="entry name" value="THIOREDOXIN DOMAIN-CONTAINING PROTEIN"/>
    <property type="match status" value="1"/>
</dbReference>
<evidence type="ECO:0000256" key="1">
    <source>
        <dbReference type="SAM" id="SignalP"/>
    </source>
</evidence>
<feature type="signal peptide" evidence="1">
    <location>
        <begin position="1"/>
        <end position="22"/>
    </location>
</feature>
<accession>A0A835R6B7</accession>
<reference evidence="2 3" key="1">
    <citation type="journal article" date="2020" name="Nat. Food">
        <title>A phased Vanilla planifolia genome enables genetic improvement of flavour and production.</title>
        <authorList>
            <person name="Hasing T."/>
            <person name="Tang H."/>
            <person name="Brym M."/>
            <person name="Khazi F."/>
            <person name="Huang T."/>
            <person name="Chambers A.H."/>
        </authorList>
    </citation>
    <scope>NUCLEOTIDE SEQUENCE [LARGE SCALE GENOMIC DNA]</scope>
    <source>
        <tissue evidence="2">Leaf</tissue>
    </source>
</reference>